<evidence type="ECO:0000256" key="4">
    <source>
        <dbReference type="ARBA" id="ARBA00023134"/>
    </source>
</evidence>
<keyword evidence="2 5" id="KW-0547">Nucleotide-binding</keyword>
<proteinExistence type="inferred from homology"/>
<sequence>METAEILHGQLIIGPAGSGKTTYCRYVLEHLQNISNREVILVNLDPDNNPNLSIRYQIDISDLIKLSDVMQKEKLGPNGSFLFCMDFLEKNLEWLQQRIYEEYLKAKQKILIEKLDRRRPYILFDCPGQIELYTNYPVFKNIVAALLNYKYCSQQSSSSNSKTIQTKLELRLVTINMVDSHYANDPGKFISVVLNSLLSMLHIESPFINVLSKADLME</sequence>
<comment type="similarity">
    <text evidence="1 5">Belongs to the GPN-loop GTPase family.</text>
</comment>
<evidence type="ECO:0000256" key="1">
    <source>
        <dbReference type="ARBA" id="ARBA00005290"/>
    </source>
</evidence>
<dbReference type="Proteomes" id="UP000616769">
    <property type="component" value="Unassembled WGS sequence"/>
</dbReference>
<gene>
    <name evidence="6" type="ORF">QR98_0077230</name>
</gene>
<protein>
    <recommendedName>
        <fullName evidence="5">GPN-loop GTPase 2</fullName>
    </recommendedName>
</protein>
<dbReference type="Pfam" id="PF03029">
    <property type="entry name" value="ATP_bind_1"/>
    <property type="match status" value="2"/>
</dbReference>
<dbReference type="OrthoDB" id="5839at2759"/>
<dbReference type="PANTHER" id="PTHR21231:SF3">
    <property type="entry name" value="GPN-LOOP GTPASE 2"/>
    <property type="match status" value="1"/>
</dbReference>
<evidence type="ECO:0000256" key="2">
    <source>
        <dbReference type="ARBA" id="ARBA00022741"/>
    </source>
</evidence>
<evidence type="ECO:0000256" key="3">
    <source>
        <dbReference type="ARBA" id="ARBA00022801"/>
    </source>
</evidence>
<dbReference type="AlphaFoldDB" id="A0A132AFI1"/>
<dbReference type="EMBL" id="JXLN01013229">
    <property type="protein sequence ID" value="KPM09190.1"/>
    <property type="molecule type" value="Genomic_DNA"/>
</dbReference>
<dbReference type="Gene3D" id="3.40.50.300">
    <property type="entry name" value="P-loop containing nucleotide triphosphate hydrolases"/>
    <property type="match status" value="1"/>
</dbReference>
<feature type="non-terminal residue" evidence="6">
    <location>
        <position position="218"/>
    </location>
</feature>
<comment type="subunit">
    <text evidence="5">Binds to RNA polymerase II (RNAPII).</text>
</comment>
<dbReference type="PANTHER" id="PTHR21231">
    <property type="entry name" value="XPA-BINDING PROTEIN 1-RELATED"/>
    <property type="match status" value="1"/>
</dbReference>
<comment type="function">
    <text evidence="5">Small GTPase required for proper localization of RNA polymerase II and III (RNAPII and RNAPIII). May act at an RNAP assembly step prior to nuclear import.</text>
</comment>
<dbReference type="SUPFAM" id="SSF52540">
    <property type="entry name" value="P-loop containing nucleoside triphosphate hydrolases"/>
    <property type="match status" value="1"/>
</dbReference>
<evidence type="ECO:0000313" key="6">
    <source>
        <dbReference type="EMBL" id="KPM09190.1"/>
    </source>
</evidence>
<dbReference type="VEuPathDB" id="VectorBase:SSCA006117"/>
<keyword evidence="4 5" id="KW-0342">GTP-binding</keyword>
<dbReference type="InterPro" id="IPR027417">
    <property type="entry name" value="P-loop_NTPase"/>
</dbReference>
<accession>A0A132AFI1</accession>
<dbReference type="GO" id="GO:0005525">
    <property type="term" value="F:GTP binding"/>
    <property type="evidence" value="ECO:0007669"/>
    <property type="project" value="UniProtKB-KW"/>
</dbReference>
<dbReference type="InterPro" id="IPR004130">
    <property type="entry name" value="Gpn"/>
</dbReference>
<name>A0A132AFI1_SARSC</name>
<comment type="caution">
    <text evidence="6">The sequence shown here is derived from an EMBL/GenBank/DDBJ whole genome shotgun (WGS) entry which is preliminary data.</text>
</comment>
<evidence type="ECO:0000313" key="7">
    <source>
        <dbReference type="Proteomes" id="UP000616769"/>
    </source>
</evidence>
<reference evidence="6 7" key="1">
    <citation type="journal article" date="2015" name="Parasit. Vectors">
        <title>Draft genome of the scabies mite.</title>
        <authorList>
            <person name="Rider S.D.Jr."/>
            <person name="Morgan M.S."/>
            <person name="Arlian L.G."/>
        </authorList>
    </citation>
    <scope>NUCLEOTIDE SEQUENCE [LARGE SCALE GENOMIC DNA]</scope>
    <source>
        <strain evidence="6">Arlian Lab</strain>
    </source>
</reference>
<evidence type="ECO:0000256" key="5">
    <source>
        <dbReference type="RuleBase" id="RU365059"/>
    </source>
</evidence>
<keyword evidence="3 5" id="KW-0378">Hydrolase</keyword>
<organism evidence="6 7">
    <name type="scientific">Sarcoptes scabiei</name>
    <name type="common">Itch mite</name>
    <name type="synonym">Acarus scabiei</name>
    <dbReference type="NCBI Taxonomy" id="52283"/>
    <lineage>
        <taxon>Eukaryota</taxon>
        <taxon>Metazoa</taxon>
        <taxon>Ecdysozoa</taxon>
        <taxon>Arthropoda</taxon>
        <taxon>Chelicerata</taxon>
        <taxon>Arachnida</taxon>
        <taxon>Acari</taxon>
        <taxon>Acariformes</taxon>
        <taxon>Sarcoptiformes</taxon>
        <taxon>Astigmata</taxon>
        <taxon>Psoroptidia</taxon>
        <taxon>Sarcoptoidea</taxon>
        <taxon>Sarcoptidae</taxon>
        <taxon>Sarcoptinae</taxon>
        <taxon>Sarcoptes</taxon>
    </lineage>
</organism>
<dbReference type="GO" id="GO:0005737">
    <property type="term" value="C:cytoplasm"/>
    <property type="evidence" value="ECO:0007669"/>
    <property type="project" value="TreeGrafter"/>
</dbReference>
<dbReference type="GO" id="GO:0003924">
    <property type="term" value="F:GTPase activity"/>
    <property type="evidence" value="ECO:0007669"/>
    <property type="project" value="TreeGrafter"/>
</dbReference>